<dbReference type="AlphaFoldDB" id="A0A1W2BQH4"/>
<dbReference type="Proteomes" id="UP000192674">
    <property type="component" value="Unassembled WGS sequence"/>
</dbReference>
<gene>
    <name evidence="2" type="ORF">SAMN05661093_01903</name>
</gene>
<sequence>MRQAKAGNRRATRGKLPELSGLSGARGEVDDVADLAQLDERKVLWDQAITILHEIGPLATAQAVQDTPEIILRST</sequence>
<evidence type="ECO:0000256" key="1">
    <source>
        <dbReference type="SAM" id="MobiDB-lite"/>
    </source>
</evidence>
<evidence type="ECO:0000313" key="3">
    <source>
        <dbReference type="Proteomes" id="UP000192674"/>
    </source>
</evidence>
<protein>
    <submittedName>
        <fullName evidence="2">Uncharacterized protein</fullName>
    </submittedName>
</protein>
<keyword evidence="3" id="KW-1185">Reference proteome</keyword>
<evidence type="ECO:0000313" key="2">
    <source>
        <dbReference type="EMBL" id="SMC75207.1"/>
    </source>
</evidence>
<accession>A0A1W2BQH4</accession>
<reference evidence="2 3" key="1">
    <citation type="submission" date="2017-04" db="EMBL/GenBank/DDBJ databases">
        <authorList>
            <person name="Afonso C.L."/>
            <person name="Miller P.J."/>
            <person name="Scott M.A."/>
            <person name="Spackman E."/>
            <person name="Goraichik I."/>
            <person name="Dimitrov K.M."/>
            <person name="Suarez D.L."/>
            <person name="Swayne D.E."/>
        </authorList>
    </citation>
    <scope>NUCLEOTIDE SEQUENCE [LARGE SCALE GENOMIC DNA]</scope>
    <source>
        <strain evidence="2 3">DSM 43828</strain>
    </source>
</reference>
<dbReference type="EMBL" id="FWXV01000001">
    <property type="protein sequence ID" value="SMC75207.1"/>
    <property type="molecule type" value="Genomic_DNA"/>
</dbReference>
<organism evidence="2 3">
    <name type="scientific">Kibdelosporangium aridum</name>
    <dbReference type="NCBI Taxonomy" id="2030"/>
    <lineage>
        <taxon>Bacteria</taxon>
        <taxon>Bacillati</taxon>
        <taxon>Actinomycetota</taxon>
        <taxon>Actinomycetes</taxon>
        <taxon>Pseudonocardiales</taxon>
        <taxon>Pseudonocardiaceae</taxon>
        <taxon>Kibdelosporangium</taxon>
    </lineage>
</organism>
<proteinExistence type="predicted"/>
<feature type="region of interest" description="Disordered" evidence="1">
    <location>
        <begin position="1"/>
        <end position="24"/>
    </location>
</feature>
<name>A0A1W2BQH4_KIBAR</name>